<dbReference type="RefSeq" id="WP_006639155.1">
    <property type="nucleotide sequence ID" value="NZ_BORD01000001.1"/>
</dbReference>
<dbReference type="SUPFAM" id="SSF46785">
    <property type="entry name" value="Winged helix' DNA-binding domain"/>
    <property type="match status" value="1"/>
</dbReference>
<dbReference type="PANTHER" id="PTHR43537">
    <property type="entry name" value="TRANSCRIPTIONAL REGULATOR, GNTR FAMILY"/>
    <property type="match status" value="1"/>
</dbReference>
<feature type="domain" description="HTH gntR-type" evidence="4">
    <location>
        <begin position="9"/>
        <end position="77"/>
    </location>
</feature>
<dbReference type="SUPFAM" id="SSF48008">
    <property type="entry name" value="GntR ligand-binding domain-like"/>
    <property type="match status" value="1"/>
</dbReference>
<dbReference type="Proteomes" id="UP000196877">
    <property type="component" value="Chromosome"/>
</dbReference>
<dbReference type="CDD" id="cd07377">
    <property type="entry name" value="WHTH_GntR"/>
    <property type="match status" value="1"/>
</dbReference>
<dbReference type="GeneID" id="92855216"/>
<keyword evidence="2" id="KW-0238">DNA-binding</keyword>
<dbReference type="Gene3D" id="1.10.10.10">
    <property type="entry name" value="Winged helix-like DNA-binding domain superfamily/Winged helix DNA-binding domain"/>
    <property type="match status" value="1"/>
</dbReference>
<dbReference type="SMART" id="SM00345">
    <property type="entry name" value="HTH_GNTR"/>
    <property type="match status" value="1"/>
</dbReference>
<dbReference type="PANTHER" id="PTHR43537:SF5">
    <property type="entry name" value="UXU OPERON TRANSCRIPTIONAL REGULATOR"/>
    <property type="match status" value="1"/>
</dbReference>
<evidence type="ECO:0000313" key="6">
    <source>
        <dbReference type="Proteomes" id="UP000196877"/>
    </source>
</evidence>
<keyword evidence="1" id="KW-0805">Transcription regulation</keyword>
<name>A0ABN5A924_9BACI</name>
<dbReference type="InterPro" id="IPR000524">
    <property type="entry name" value="Tscrpt_reg_HTH_GntR"/>
</dbReference>
<dbReference type="PRINTS" id="PR00035">
    <property type="entry name" value="HTHGNTR"/>
</dbReference>
<keyword evidence="3" id="KW-0804">Transcription</keyword>
<dbReference type="InterPro" id="IPR036390">
    <property type="entry name" value="WH_DNA-bd_sf"/>
</dbReference>
<evidence type="ECO:0000256" key="2">
    <source>
        <dbReference type="ARBA" id="ARBA00023125"/>
    </source>
</evidence>
<organism evidence="5 6">
    <name type="scientific">Bacillus sonorensis</name>
    <dbReference type="NCBI Taxonomy" id="119858"/>
    <lineage>
        <taxon>Bacteria</taxon>
        <taxon>Bacillati</taxon>
        <taxon>Bacillota</taxon>
        <taxon>Bacilli</taxon>
        <taxon>Bacillales</taxon>
        <taxon>Bacillaceae</taxon>
        <taxon>Bacillus</taxon>
    </lineage>
</organism>
<sequence length="241" mass="26809">MKYKQIKTKKIYEEVAEALLETIKNGELQPGDKLDSVQALADSFQVSRSAVREALSALKAMGIVEMKQGEGTYVKTFEPEQISVPLSAALLMKKQDVAELLEVRKILEIGAVAGAAQKRTEDDLEHMRAALEDMNLADGNGELGEKADLAFHLALAGASQNDLLKGLMNHVSSLLIETMRETRKIWLFSKKTTVKRLYEEHEAIYRAVKEQNGKKAEQAMLEHLTNVETVLASYFEETGVD</sequence>
<dbReference type="SMART" id="SM00895">
    <property type="entry name" value="FCD"/>
    <property type="match status" value="1"/>
</dbReference>
<proteinExistence type="predicted"/>
<reference evidence="5 6" key="1">
    <citation type="submission" date="2017-06" db="EMBL/GenBank/DDBJ databases">
        <title>Genome sequence of Bacillus sonorensis strain SRCM101395.</title>
        <authorList>
            <person name="Cho S.H."/>
        </authorList>
    </citation>
    <scope>NUCLEOTIDE SEQUENCE [LARGE SCALE GENOMIC DNA]</scope>
    <source>
        <strain evidence="5 6">SRCM101395</strain>
    </source>
</reference>
<gene>
    <name evidence="5" type="ORF">S101395_00724</name>
</gene>
<protein>
    <submittedName>
        <fullName evidence="5">Exu regulon transcriptional regulator</fullName>
    </submittedName>
</protein>
<dbReference type="Pfam" id="PF00392">
    <property type="entry name" value="GntR"/>
    <property type="match status" value="1"/>
</dbReference>
<dbReference type="EMBL" id="CP021920">
    <property type="protein sequence ID" value="ASB87278.1"/>
    <property type="molecule type" value="Genomic_DNA"/>
</dbReference>
<dbReference type="InterPro" id="IPR011711">
    <property type="entry name" value="GntR_C"/>
</dbReference>
<dbReference type="PROSITE" id="PS50949">
    <property type="entry name" value="HTH_GNTR"/>
    <property type="match status" value="1"/>
</dbReference>
<dbReference type="InterPro" id="IPR008920">
    <property type="entry name" value="TF_FadR/GntR_C"/>
</dbReference>
<dbReference type="Pfam" id="PF07729">
    <property type="entry name" value="FCD"/>
    <property type="match status" value="1"/>
</dbReference>
<dbReference type="InterPro" id="IPR036388">
    <property type="entry name" value="WH-like_DNA-bd_sf"/>
</dbReference>
<evidence type="ECO:0000256" key="1">
    <source>
        <dbReference type="ARBA" id="ARBA00023015"/>
    </source>
</evidence>
<evidence type="ECO:0000259" key="4">
    <source>
        <dbReference type="PROSITE" id="PS50949"/>
    </source>
</evidence>
<evidence type="ECO:0000256" key="3">
    <source>
        <dbReference type="ARBA" id="ARBA00023163"/>
    </source>
</evidence>
<accession>A0ABN5A924</accession>
<evidence type="ECO:0000313" key="5">
    <source>
        <dbReference type="EMBL" id="ASB87278.1"/>
    </source>
</evidence>
<keyword evidence="6" id="KW-1185">Reference proteome</keyword>
<dbReference type="Gene3D" id="1.20.120.530">
    <property type="entry name" value="GntR ligand-binding domain-like"/>
    <property type="match status" value="1"/>
</dbReference>